<accession>A0A699GHT5</accession>
<protein>
    <submittedName>
        <fullName evidence="1">Uncharacterized protein</fullName>
    </submittedName>
</protein>
<name>A0A699GHT5_TANCI</name>
<comment type="caution">
    <text evidence="1">The sequence shown here is derived from an EMBL/GenBank/DDBJ whole genome shotgun (WGS) entry which is preliminary data.</text>
</comment>
<organism evidence="1">
    <name type="scientific">Tanacetum cinerariifolium</name>
    <name type="common">Dalmatian daisy</name>
    <name type="synonym">Chrysanthemum cinerariifolium</name>
    <dbReference type="NCBI Taxonomy" id="118510"/>
    <lineage>
        <taxon>Eukaryota</taxon>
        <taxon>Viridiplantae</taxon>
        <taxon>Streptophyta</taxon>
        <taxon>Embryophyta</taxon>
        <taxon>Tracheophyta</taxon>
        <taxon>Spermatophyta</taxon>
        <taxon>Magnoliopsida</taxon>
        <taxon>eudicotyledons</taxon>
        <taxon>Gunneridae</taxon>
        <taxon>Pentapetalae</taxon>
        <taxon>asterids</taxon>
        <taxon>campanulids</taxon>
        <taxon>Asterales</taxon>
        <taxon>Asteraceae</taxon>
        <taxon>Asteroideae</taxon>
        <taxon>Anthemideae</taxon>
        <taxon>Anthemidinae</taxon>
        <taxon>Tanacetum</taxon>
    </lineage>
</organism>
<sequence length="81" mass="9454">MNSTKYCSLAGNLFHRQMWHTLKMDDSKDKFKFLLDEEEVTFSLNDLQTLFQLPQATDNNHADIVEPFELPTMLAFLNEQG</sequence>
<dbReference type="EMBL" id="BKCJ010000063">
    <property type="protein sequence ID" value="GEU29374.1"/>
    <property type="molecule type" value="Genomic_DNA"/>
</dbReference>
<reference evidence="1" key="1">
    <citation type="journal article" date="2019" name="Sci. Rep.">
        <title>Draft genome of Tanacetum cinerariifolium, the natural source of mosquito coil.</title>
        <authorList>
            <person name="Yamashiro T."/>
            <person name="Shiraishi A."/>
            <person name="Satake H."/>
            <person name="Nakayama K."/>
        </authorList>
    </citation>
    <scope>NUCLEOTIDE SEQUENCE</scope>
</reference>
<proteinExistence type="predicted"/>
<gene>
    <name evidence="1" type="ORF">Tci_001352</name>
</gene>
<dbReference type="AlphaFoldDB" id="A0A699GHT5"/>
<evidence type="ECO:0000313" key="1">
    <source>
        <dbReference type="EMBL" id="GEU29374.1"/>
    </source>
</evidence>